<dbReference type="RefSeq" id="WP_165926793.1">
    <property type="nucleotide sequence ID" value="NZ_SMAK01000002.1"/>
</dbReference>
<dbReference type="PROSITE" id="PS51898">
    <property type="entry name" value="TYR_RECOMBINASE"/>
    <property type="match status" value="1"/>
</dbReference>
<protein>
    <submittedName>
        <fullName evidence="7">Phage integrase family protein</fullName>
    </submittedName>
</protein>
<keyword evidence="4" id="KW-0233">DNA recombination</keyword>
<dbReference type="InterPro" id="IPR046668">
    <property type="entry name" value="DUF6538"/>
</dbReference>
<dbReference type="SUPFAM" id="SSF56349">
    <property type="entry name" value="DNA breaking-rejoining enzymes"/>
    <property type="match status" value="1"/>
</dbReference>
<comment type="caution">
    <text evidence="7">The sequence shown here is derived from an EMBL/GenBank/DDBJ whole genome shotgun (WGS) entry which is preliminary data.</text>
</comment>
<dbReference type="InterPro" id="IPR013762">
    <property type="entry name" value="Integrase-like_cat_sf"/>
</dbReference>
<gene>
    <name evidence="7" type="ORF">EDC22_102342</name>
</gene>
<dbReference type="Proteomes" id="UP000295678">
    <property type="component" value="Unassembled WGS sequence"/>
</dbReference>
<keyword evidence="3" id="KW-0238">DNA-binding</keyword>
<feature type="region of interest" description="Disordered" evidence="5">
    <location>
        <begin position="180"/>
        <end position="201"/>
    </location>
</feature>
<accession>A0A4R3MHF0</accession>
<dbReference type="Gene3D" id="1.10.443.10">
    <property type="entry name" value="Intergrase catalytic core"/>
    <property type="match status" value="1"/>
</dbReference>
<dbReference type="Pfam" id="PF20172">
    <property type="entry name" value="DUF6538"/>
    <property type="match status" value="1"/>
</dbReference>
<dbReference type="GO" id="GO:0003677">
    <property type="term" value="F:DNA binding"/>
    <property type="evidence" value="ECO:0007669"/>
    <property type="project" value="UniProtKB-KW"/>
</dbReference>
<reference evidence="7 8" key="1">
    <citation type="submission" date="2019-03" db="EMBL/GenBank/DDBJ databases">
        <title>Genomic Encyclopedia of Type Strains, Phase IV (KMG-IV): sequencing the most valuable type-strain genomes for metagenomic binning, comparative biology and taxonomic classification.</title>
        <authorList>
            <person name="Goeker M."/>
        </authorList>
    </citation>
    <scope>NUCLEOTIDE SEQUENCE [LARGE SCALE GENOMIC DNA]</scope>
    <source>
        <strain evidence="7 8">DSM 19345</strain>
    </source>
</reference>
<organism evidence="7 8">
    <name type="scientific">Tepidamorphus gemmatus</name>
    <dbReference type="NCBI Taxonomy" id="747076"/>
    <lineage>
        <taxon>Bacteria</taxon>
        <taxon>Pseudomonadati</taxon>
        <taxon>Pseudomonadota</taxon>
        <taxon>Alphaproteobacteria</taxon>
        <taxon>Hyphomicrobiales</taxon>
        <taxon>Tepidamorphaceae</taxon>
        <taxon>Tepidamorphus</taxon>
    </lineage>
</organism>
<proteinExistence type="inferred from homology"/>
<dbReference type="InterPro" id="IPR002104">
    <property type="entry name" value="Integrase_catalytic"/>
</dbReference>
<dbReference type="InterPro" id="IPR050090">
    <property type="entry name" value="Tyrosine_recombinase_XerCD"/>
</dbReference>
<comment type="similarity">
    <text evidence="1">Belongs to the 'phage' integrase family.</text>
</comment>
<evidence type="ECO:0000313" key="8">
    <source>
        <dbReference type="Proteomes" id="UP000295678"/>
    </source>
</evidence>
<dbReference type="InterPro" id="IPR011010">
    <property type="entry name" value="DNA_brk_join_enz"/>
</dbReference>
<evidence type="ECO:0000313" key="7">
    <source>
        <dbReference type="EMBL" id="TCT12657.1"/>
    </source>
</evidence>
<evidence type="ECO:0000256" key="3">
    <source>
        <dbReference type="ARBA" id="ARBA00023125"/>
    </source>
</evidence>
<evidence type="ECO:0000256" key="4">
    <source>
        <dbReference type="ARBA" id="ARBA00023172"/>
    </source>
</evidence>
<evidence type="ECO:0000256" key="1">
    <source>
        <dbReference type="ARBA" id="ARBA00008857"/>
    </source>
</evidence>
<dbReference type="EMBL" id="SMAK01000002">
    <property type="protein sequence ID" value="TCT12657.1"/>
    <property type="molecule type" value="Genomic_DNA"/>
</dbReference>
<dbReference type="PANTHER" id="PTHR30349:SF64">
    <property type="entry name" value="PROPHAGE INTEGRASE INTD-RELATED"/>
    <property type="match status" value="1"/>
</dbReference>
<evidence type="ECO:0000256" key="2">
    <source>
        <dbReference type="ARBA" id="ARBA00022908"/>
    </source>
</evidence>
<sequence length="569" mass="63935">MARTIPYLLHRSGRYYARIVVPADARPALDGKYELREALGADRMAAVRALPSAVARLQAIIDAARAESKLNDEPRPGRPLSNRQMARSFYNAEMERDEAERAQSEVQPVDPSLFRAGYVEALRRVAAGRAPNDEIAAVIGWAVDGFIERGNARVAPGSAEWRQLARDLAGVQLETIKRSEERDRGEFGGKPTNPLLVETPDTATDPLTARIISPESTKTLTDLLPEFIKERGAKPSMNHEYAVAVRMLYEHIGEPVPVYRITRQTMQGFRRALTETPANYAKRFPGMTLPEAIKANVKRAAPYETLSAVTIADKWLPRLNTILKWCADIDAIPDNPATGITVTRVKSTEKPRVHFDPSDLVKLFGGPAFAPGEAFGEFQWSLLVSLYSGTRPSELAQLRLDSIRHVRNVLVLSIEEETKNVGSQRLIPVHKDLIRLGFNDRVASLRQAGETHMFPEWYRQGLEAKAKAERKAKATGEHVTLNQFFPRFIPRRFNVTYRAKVGITDKRKDFYAFRHTFKTGLSYAGVNRDIRDYLTGHHDTSAGSVYVHDISIERMHEAINQLRFDGFPL</sequence>
<evidence type="ECO:0000256" key="5">
    <source>
        <dbReference type="SAM" id="MobiDB-lite"/>
    </source>
</evidence>
<keyword evidence="8" id="KW-1185">Reference proteome</keyword>
<dbReference type="Gene3D" id="1.10.150.130">
    <property type="match status" value="1"/>
</dbReference>
<dbReference type="AlphaFoldDB" id="A0A4R3MHF0"/>
<dbReference type="GO" id="GO:0015074">
    <property type="term" value="P:DNA integration"/>
    <property type="evidence" value="ECO:0007669"/>
    <property type="project" value="UniProtKB-KW"/>
</dbReference>
<name>A0A4R3MHF0_9HYPH</name>
<keyword evidence="2" id="KW-0229">DNA integration</keyword>
<feature type="domain" description="Tyr recombinase" evidence="6">
    <location>
        <begin position="350"/>
        <end position="560"/>
    </location>
</feature>
<dbReference type="GO" id="GO:0006310">
    <property type="term" value="P:DNA recombination"/>
    <property type="evidence" value="ECO:0007669"/>
    <property type="project" value="UniProtKB-KW"/>
</dbReference>
<dbReference type="PANTHER" id="PTHR30349">
    <property type="entry name" value="PHAGE INTEGRASE-RELATED"/>
    <property type="match status" value="1"/>
</dbReference>
<evidence type="ECO:0000259" key="6">
    <source>
        <dbReference type="PROSITE" id="PS51898"/>
    </source>
</evidence>
<dbReference type="InterPro" id="IPR010998">
    <property type="entry name" value="Integrase_recombinase_N"/>
</dbReference>